<dbReference type="InterPro" id="IPR035965">
    <property type="entry name" value="PAS-like_dom_sf"/>
</dbReference>
<keyword evidence="3" id="KW-0808">Transferase</keyword>
<name>A0A1J5T8F8_9ZZZZ</name>
<dbReference type="PROSITE" id="PS50113">
    <property type="entry name" value="PAC"/>
    <property type="match status" value="1"/>
</dbReference>
<dbReference type="SMART" id="SM00086">
    <property type="entry name" value="PAC"/>
    <property type="match status" value="1"/>
</dbReference>
<dbReference type="Pfam" id="PF08448">
    <property type="entry name" value="PAS_4"/>
    <property type="match status" value="1"/>
</dbReference>
<sequence length="305" mass="34034">MSDANHPDWHTGFFRDVLELADMAVMVINHNLEVVYANEYVCSRIIGMPQSVVVGMALPRHKTVPDEELQKVVDHTMRVLEQGVSERIENWALHRDGTRRLMYWSTVPKFDADGKVEHLLAVGMDVTEQRKEKHLLENIAHRDALTDLHNRTFFERCLPEDVMRANREGTGLALFYIDLDGFKQVNDRHGHEMGDAVLREVSARLRKSLRQNDIVCRIGGDEFAVILPALSSGDDAGTLAEQIIVSLSQPYSIDGNKLSLGASIGIAFLSKDVPGPQELLRKADAAMYQAKQAGKGRFMISGSGS</sequence>
<organism evidence="3">
    <name type="scientific">mine drainage metagenome</name>
    <dbReference type="NCBI Taxonomy" id="410659"/>
    <lineage>
        <taxon>unclassified sequences</taxon>
        <taxon>metagenomes</taxon>
        <taxon>ecological metagenomes</taxon>
    </lineage>
</organism>
<dbReference type="PANTHER" id="PTHR46663">
    <property type="entry name" value="DIGUANYLATE CYCLASE DGCT-RELATED"/>
    <property type="match status" value="1"/>
</dbReference>
<dbReference type="InterPro" id="IPR043128">
    <property type="entry name" value="Rev_trsase/Diguanyl_cyclase"/>
</dbReference>
<dbReference type="Pfam" id="PF00990">
    <property type="entry name" value="GGDEF"/>
    <property type="match status" value="1"/>
</dbReference>
<dbReference type="CDD" id="cd01949">
    <property type="entry name" value="GGDEF"/>
    <property type="match status" value="1"/>
</dbReference>
<dbReference type="EMBL" id="MLJW01000005">
    <property type="protein sequence ID" value="OIR17162.1"/>
    <property type="molecule type" value="Genomic_DNA"/>
</dbReference>
<feature type="domain" description="GGDEF" evidence="2">
    <location>
        <begin position="170"/>
        <end position="303"/>
    </location>
</feature>
<dbReference type="PANTHER" id="PTHR46663:SF4">
    <property type="entry name" value="DIGUANYLATE CYCLASE DGCT-RELATED"/>
    <property type="match status" value="1"/>
</dbReference>
<dbReference type="Gene3D" id="3.30.450.20">
    <property type="entry name" value="PAS domain"/>
    <property type="match status" value="1"/>
</dbReference>
<dbReference type="InterPro" id="IPR013656">
    <property type="entry name" value="PAS_4"/>
</dbReference>
<dbReference type="EC" id="2.7.7.65" evidence="3"/>
<feature type="domain" description="PAC" evidence="1">
    <location>
        <begin position="86"/>
        <end position="138"/>
    </location>
</feature>
<dbReference type="InterPro" id="IPR052163">
    <property type="entry name" value="DGC-Regulatory_Protein"/>
</dbReference>
<gene>
    <name evidence="3" type="primary">yegE_3</name>
    <name evidence="3" type="ORF">GALL_21830</name>
</gene>
<dbReference type="GO" id="GO:0052621">
    <property type="term" value="F:diguanylate cyclase activity"/>
    <property type="evidence" value="ECO:0007669"/>
    <property type="project" value="UniProtKB-EC"/>
</dbReference>
<dbReference type="NCBIfam" id="TIGR00254">
    <property type="entry name" value="GGDEF"/>
    <property type="match status" value="1"/>
</dbReference>
<dbReference type="SUPFAM" id="SSF55073">
    <property type="entry name" value="Nucleotide cyclase"/>
    <property type="match status" value="1"/>
</dbReference>
<dbReference type="InterPro" id="IPR001610">
    <property type="entry name" value="PAC"/>
</dbReference>
<dbReference type="FunFam" id="3.30.70.270:FF:000001">
    <property type="entry name" value="Diguanylate cyclase domain protein"/>
    <property type="match status" value="1"/>
</dbReference>
<dbReference type="InterPro" id="IPR000014">
    <property type="entry name" value="PAS"/>
</dbReference>
<dbReference type="Gene3D" id="3.30.70.270">
    <property type="match status" value="1"/>
</dbReference>
<dbReference type="SUPFAM" id="SSF55785">
    <property type="entry name" value="PYP-like sensor domain (PAS domain)"/>
    <property type="match status" value="1"/>
</dbReference>
<dbReference type="PROSITE" id="PS50887">
    <property type="entry name" value="GGDEF"/>
    <property type="match status" value="1"/>
</dbReference>
<dbReference type="NCBIfam" id="TIGR00229">
    <property type="entry name" value="sensory_box"/>
    <property type="match status" value="1"/>
</dbReference>
<accession>A0A1J5T8F8</accession>
<evidence type="ECO:0000259" key="1">
    <source>
        <dbReference type="PROSITE" id="PS50113"/>
    </source>
</evidence>
<protein>
    <submittedName>
        <fullName evidence="3">Putative diguanylate cyclase YegE</fullName>
        <ecNumber evidence="3">2.7.7.65</ecNumber>
    </submittedName>
</protein>
<keyword evidence="3" id="KW-0548">Nucleotidyltransferase</keyword>
<dbReference type="InterPro" id="IPR000700">
    <property type="entry name" value="PAS-assoc_C"/>
</dbReference>
<evidence type="ECO:0000259" key="2">
    <source>
        <dbReference type="PROSITE" id="PS50887"/>
    </source>
</evidence>
<reference evidence="3" key="1">
    <citation type="submission" date="2016-10" db="EMBL/GenBank/DDBJ databases">
        <title>Sequence of Gallionella enrichment culture.</title>
        <authorList>
            <person name="Poehlein A."/>
            <person name="Muehling M."/>
            <person name="Daniel R."/>
        </authorList>
    </citation>
    <scope>NUCLEOTIDE SEQUENCE</scope>
</reference>
<dbReference type="CDD" id="cd00130">
    <property type="entry name" value="PAS"/>
    <property type="match status" value="1"/>
</dbReference>
<dbReference type="InterPro" id="IPR000160">
    <property type="entry name" value="GGDEF_dom"/>
</dbReference>
<comment type="caution">
    <text evidence="3">The sequence shown here is derived from an EMBL/GenBank/DDBJ whole genome shotgun (WGS) entry which is preliminary data.</text>
</comment>
<dbReference type="SMART" id="SM00267">
    <property type="entry name" value="GGDEF"/>
    <property type="match status" value="1"/>
</dbReference>
<evidence type="ECO:0000313" key="3">
    <source>
        <dbReference type="EMBL" id="OIR17162.1"/>
    </source>
</evidence>
<proteinExistence type="predicted"/>
<dbReference type="AlphaFoldDB" id="A0A1J5T8F8"/>
<dbReference type="InterPro" id="IPR029787">
    <property type="entry name" value="Nucleotide_cyclase"/>
</dbReference>